<dbReference type="InterPro" id="IPR000182">
    <property type="entry name" value="GNAT_dom"/>
</dbReference>
<feature type="compositionally biased region" description="Acidic residues" evidence="1">
    <location>
        <begin position="165"/>
        <end position="177"/>
    </location>
</feature>
<dbReference type="InterPro" id="IPR016181">
    <property type="entry name" value="Acyl_CoA_acyltransferase"/>
</dbReference>
<feature type="compositionally biased region" description="Acidic residues" evidence="1">
    <location>
        <begin position="141"/>
        <end position="158"/>
    </location>
</feature>
<reference evidence="3 4" key="1">
    <citation type="submission" date="2024-02" db="EMBL/GenBank/DDBJ databases">
        <title>Characterization of antibiotic resistant novel bacterial strains and their environmental applications.</title>
        <authorList>
            <person name="Manzoor S."/>
            <person name="Abbas S."/>
            <person name="Arshad M."/>
            <person name="Li W.J."/>
            <person name="Ahmed I."/>
        </authorList>
    </citation>
    <scope>NUCLEOTIDE SEQUENCE [LARGE SCALE GENOMIC DNA]</scope>
    <source>
        <strain evidence="3 4">KACC 15558</strain>
    </source>
</reference>
<dbReference type="Gene3D" id="3.40.630.30">
    <property type="match status" value="1"/>
</dbReference>
<protein>
    <recommendedName>
        <fullName evidence="2">N-acetyltransferase domain-containing protein</fullName>
    </recommendedName>
</protein>
<accession>A0ABP9TYR4</accession>
<proteinExistence type="predicted"/>
<dbReference type="Proteomes" id="UP001498935">
    <property type="component" value="Unassembled WGS sequence"/>
</dbReference>
<sequence>MSSTDTPESAPDLRARIRPLPADTPEETFLPFLDLCFNWSMDAPTIPREDLVHRADARHYFAGWGRPGDLAVACFDETGEEIVGLAWLRLAEDGGVDAGDGAPADAAFAAGLSEDPSEAGRTVPSDVLAEADAGSGKDAESDPAEADAESDGTSESDDATASATDDPEPADDSEPADDPFAGYGWVAADIPELSIAVLPDHQGEGIGRALLTVLLTLARMSGVEAVSLAVEDGNGAKSLYLDEGFATVGRNGDSDLLVRQLR</sequence>
<gene>
    <name evidence="3" type="ORF">KACC15558_15250</name>
</gene>
<comment type="caution">
    <text evidence="3">The sequence shown here is derived from an EMBL/GenBank/DDBJ whole genome shotgun (WGS) entry which is preliminary data.</text>
</comment>
<evidence type="ECO:0000313" key="3">
    <source>
        <dbReference type="EMBL" id="GAA5340485.1"/>
    </source>
</evidence>
<dbReference type="PROSITE" id="PS51186">
    <property type="entry name" value="GNAT"/>
    <property type="match status" value="1"/>
</dbReference>
<dbReference type="SUPFAM" id="SSF55729">
    <property type="entry name" value="Acyl-CoA N-acyltransferases (Nat)"/>
    <property type="match status" value="1"/>
</dbReference>
<evidence type="ECO:0000313" key="4">
    <source>
        <dbReference type="Proteomes" id="UP001498935"/>
    </source>
</evidence>
<name>A0ABP9TYR4_9MICO</name>
<evidence type="ECO:0000259" key="2">
    <source>
        <dbReference type="PROSITE" id="PS51186"/>
    </source>
</evidence>
<feature type="region of interest" description="Disordered" evidence="1">
    <location>
        <begin position="131"/>
        <end position="182"/>
    </location>
</feature>
<organism evidence="3 4">
    <name type="scientific">Brevibacterium ammoniilyticum</name>
    <dbReference type="NCBI Taxonomy" id="1046555"/>
    <lineage>
        <taxon>Bacteria</taxon>
        <taxon>Bacillati</taxon>
        <taxon>Actinomycetota</taxon>
        <taxon>Actinomycetes</taxon>
        <taxon>Micrococcales</taxon>
        <taxon>Brevibacteriaceae</taxon>
        <taxon>Brevibacterium</taxon>
    </lineage>
</organism>
<dbReference type="RefSeq" id="WP_342037873.1">
    <property type="nucleotide sequence ID" value="NZ_BAABBK010000008.1"/>
</dbReference>
<dbReference type="Pfam" id="PF13508">
    <property type="entry name" value="Acetyltransf_7"/>
    <property type="match status" value="1"/>
</dbReference>
<evidence type="ECO:0000256" key="1">
    <source>
        <dbReference type="SAM" id="MobiDB-lite"/>
    </source>
</evidence>
<feature type="domain" description="N-acetyltransferase" evidence="2">
    <location>
        <begin position="126"/>
        <end position="262"/>
    </location>
</feature>
<dbReference type="EMBL" id="BAABNP010000005">
    <property type="protein sequence ID" value="GAA5340485.1"/>
    <property type="molecule type" value="Genomic_DNA"/>
</dbReference>
<keyword evidence="4" id="KW-1185">Reference proteome</keyword>